<dbReference type="HOGENOM" id="CLU_002639_8_3_1"/>
<feature type="domain" description="Heterokaryon incompatibility" evidence="1">
    <location>
        <begin position="54"/>
        <end position="203"/>
    </location>
</feature>
<dbReference type="OrthoDB" id="5362512at2759"/>
<dbReference type="STRING" id="930090.W6Z9A2"/>
<accession>W6Z9A2</accession>
<dbReference type="EMBL" id="KI963943">
    <property type="protein sequence ID" value="EUC48287.1"/>
    <property type="molecule type" value="Genomic_DNA"/>
</dbReference>
<proteinExistence type="predicted"/>
<keyword evidence="3" id="KW-1185">Reference proteome</keyword>
<evidence type="ECO:0000259" key="1">
    <source>
        <dbReference type="Pfam" id="PF06985"/>
    </source>
</evidence>
<dbReference type="RefSeq" id="XP_007685232.1">
    <property type="nucleotide sequence ID" value="XM_007687042.1"/>
</dbReference>
<dbReference type="InterPro" id="IPR010730">
    <property type="entry name" value="HET"/>
</dbReference>
<protein>
    <recommendedName>
        <fullName evidence="1">Heterokaryon incompatibility domain-containing protein</fullName>
    </recommendedName>
</protein>
<dbReference type="GeneID" id="19124241"/>
<feature type="non-terminal residue" evidence="2">
    <location>
        <position position="348"/>
    </location>
</feature>
<dbReference type="Pfam" id="PF06985">
    <property type="entry name" value="HET"/>
    <property type="match status" value="1"/>
</dbReference>
<dbReference type="PANTHER" id="PTHR33112:SF16">
    <property type="entry name" value="HETEROKARYON INCOMPATIBILITY DOMAIN-CONTAINING PROTEIN"/>
    <property type="match status" value="1"/>
</dbReference>
<name>W6Z9A2_COCMI</name>
<evidence type="ECO:0000313" key="2">
    <source>
        <dbReference type="EMBL" id="EUC48287.1"/>
    </source>
</evidence>
<sequence>NLDQARHWLNDCLRNHDHGSSRAATHPSRLLAVGTADGSEQIRIVDNLDSNARYLAVSYRWGGMNSLLATAKMSELFRTSIAWDKLPRTFQDAIQIARELRIGYVWIDSLCITQDDPDDWEIESAKMADIYNGALLTIMAASASDSQGGFFRDRATVKEIVALPYTDTSWSTKFSVFAGRNLAGYEDIVVSGPLFGRGWVFQERLMSKRKLIFGQDETYWECNSLIQSESSIRRRDKFANMNRQDNDAFRTFSDLSYKPDETWGKTSPTNLWHNVVVEYSRCSLIYETDRLPALSGLARTFAQRFGGTYVAGFWLDQIPQSMSWYKPSHMSKKSCNQVYCAPSWSWAS</sequence>
<dbReference type="PANTHER" id="PTHR33112">
    <property type="entry name" value="DOMAIN PROTEIN, PUTATIVE-RELATED"/>
    <property type="match status" value="1"/>
</dbReference>
<reference evidence="2 3" key="1">
    <citation type="journal article" date="2013" name="PLoS Genet.">
        <title>Comparative genome structure, secondary metabolite, and effector coding capacity across Cochliobolus pathogens.</title>
        <authorList>
            <person name="Condon B.J."/>
            <person name="Leng Y."/>
            <person name="Wu D."/>
            <person name="Bushley K.E."/>
            <person name="Ohm R.A."/>
            <person name="Otillar R."/>
            <person name="Martin J."/>
            <person name="Schackwitz W."/>
            <person name="Grimwood J."/>
            <person name="MohdZainudin N."/>
            <person name="Xue C."/>
            <person name="Wang R."/>
            <person name="Manning V.A."/>
            <person name="Dhillon B."/>
            <person name="Tu Z.J."/>
            <person name="Steffenson B.J."/>
            <person name="Salamov A."/>
            <person name="Sun H."/>
            <person name="Lowry S."/>
            <person name="LaButti K."/>
            <person name="Han J."/>
            <person name="Copeland A."/>
            <person name="Lindquist E."/>
            <person name="Barry K."/>
            <person name="Schmutz J."/>
            <person name="Baker S.E."/>
            <person name="Ciuffetti L.M."/>
            <person name="Grigoriev I.V."/>
            <person name="Zhong S."/>
            <person name="Turgeon B.G."/>
        </authorList>
    </citation>
    <scope>NUCLEOTIDE SEQUENCE [LARGE SCALE GENOMIC DNA]</scope>
    <source>
        <strain evidence="2 3">ATCC 44560</strain>
    </source>
</reference>
<evidence type="ECO:0000313" key="3">
    <source>
        <dbReference type="Proteomes" id="UP000054032"/>
    </source>
</evidence>
<gene>
    <name evidence="2" type="ORF">COCMIDRAFT_44502</name>
</gene>
<feature type="non-terminal residue" evidence="2">
    <location>
        <position position="1"/>
    </location>
</feature>
<dbReference type="AlphaFoldDB" id="W6Z9A2"/>
<dbReference type="Proteomes" id="UP000054032">
    <property type="component" value="Unassembled WGS sequence"/>
</dbReference>
<organism evidence="2 3">
    <name type="scientific">Bipolaris oryzae ATCC 44560</name>
    <dbReference type="NCBI Taxonomy" id="930090"/>
    <lineage>
        <taxon>Eukaryota</taxon>
        <taxon>Fungi</taxon>
        <taxon>Dikarya</taxon>
        <taxon>Ascomycota</taxon>
        <taxon>Pezizomycotina</taxon>
        <taxon>Dothideomycetes</taxon>
        <taxon>Pleosporomycetidae</taxon>
        <taxon>Pleosporales</taxon>
        <taxon>Pleosporineae</taxon>
        <taxon>Pleosporaceae</taxon>
        <taxon>Bipolaris</taxon>
    </lineage>
</organism>
<dbReference type="KEGG" id="bor:COCMIDRAFT_44502"/>